<dbReference type="InterPro" id="IPR036038">
    <property type="entry name" value="Aminotransferase-like"/>
</dbReference>
<dbReference type="InterPro" id="IPR050571">
    <property type="entry name" value="Class-IV_PLP-Dep_Aminotrnsfr"/>
</dbReference>
<dbReference type="RefSeq" id="WP_090471566.1">
    <property type="nucleotide sequence ID" value="NZ_FOWF01000019.1"/>
</dbReference>
<dbReference type="InterPro" id="IPR018300">
    <property type="entry name" value="Aminotrans_IV_CS"/>
</dbReference>
<organism evidence="6 7">
    <name type="scientific">Eubacterium pyruvativorans</name>
    <dbReference type="NCBI Taxonomy" id="155865"/>
    <lineage>
        <taxon>Bacteria</taxon>
        <taxon>Bacillati</taxon>
        <taxon>Bacillota</taxon>
        <taxon>Clostridia</taxon>
        <taxon>Eubacteriales</taxon>
        <taxon>Eubacteriaceae</taxon>
        <taxon>Eubacterium</taxon>
    </lineage>
</organism>
<evidence type="ECO:0000313" key="7">
    <source>
        <dbReference type="Proteomes" id="UP000198817"/>
    </source>
</evidence>
<reference evidence="6 7" key="1">
    <citation type="submission" date="2016-10" db="EMBL/GenBank/DDBJ databases">
        <authorList>
            <person name="de Groot N.N."/>
        </authorList>
    </citation>
    <scope>NUCLEOTIDE SEQUENCE [LARGE SCALE GENOMIC DNA]</scope>
    <source>
        <strain evidence="6 7">KHGC13</strain>
    </source>
</reference>
<keyword evidence="3 5" id="KW-0663">Pyridoxal phosphate</keyword>
<evidence type="ECO:0000256" key="5">
    <source>
        <dbReference type="RuleBase" id="RU004516"/>
    </source>
</evidence>
<dbReference type="EMBL" id="FPBT01000018">
    <property type="protein sequence ID" value="SFU60731.1"/>
    <property type="molecule type" value="Genomic_DNA"/>
</dbReference>
<keyword evidence="7" id="KW-1185">Reference proteome</keyword>
<dbReference type="Proteomes" id="UP000198817">
    <property type="component" value="Unassembled WGS sequence"/>
</dbReference>
<dbReference type="PANTHER" id="PTHR42743">
    <property type="entry name" value="AMINO-ACID AMINOTRANSFERASE"/>
    <property type="match status" value="1"/>
</dbReference>
<gene>
    <name evidence="6" type="ORF">SAMN05216508_11810</name>
</gene>
<dbReference type="Pfam" id="PF01063">
    <property type="entry name" value="Aminotran_4"/>
    <property type="match status" value="1"/>
</dbReference>
<dbReference type="Gene3D" id="3.30.470.10">
    <property type="match status" value="1"/>
</dbReference>
<dbReference type="PANTHER" id="PTHR42743:SF11">
    <property type="entry name" value="AMINODEOXYCHORISMATE LYASE"/>
    <property type="match status" value="1"/>
</dbReference>
<evidence type="ECO:0000256" key="2">
    <source>
        <dbReference type="ARBA" id="ARBA00009320"/>
    </source>
</evidence>
<dbReference type="STRING" id="155865.SAMN05216515_11910"/>
<dbReference type="OrthoDB" id="9805628at2"/>
<protein>
    <submittedName>
        <fullName evidence="6">Branched-chain amino acid aminotransferase</fullName>
    </submittedName>
</protein>
<dbReference type="GO" id="GO:0046394">
    <property type="term" value="P:carboxylic acid biosynthetic process"/>
    <property type="evidence" value="ECO:0007669"/>
    <property type="project" value="UniProtKB-ARBA"/>
</dbReference>
<keyword evidence="6" id="KW-0808">Transferase</keyword>
<dbReference type="CDD" id="cd00449">
    <property type="entry name" value="PLPDE_IV"/>
    <property type="match status" value="1"/>
</dbReference>
<accession>A0A1I7HJ91</accession>
<dbReference type="Gene3D" id="3.20.10.10">
    <property type="entry name" value="D-amino Acid Aminotransferase, subunit A, domain 2"/>
    <property type="match status" value="1"/>
</dbReference>
<evidence type="ECO:0000256" key="1">
    <source>
        <dbReference type="ARBA" id="ARBA00001933"/>
    </source>
</evidence>
<evidence type="ECO:0000313" key="6">
    <source>
        <dbReference type="EMBL" id="SFU60731.1"/>
    </source>
</evidence>
<comment type="cofactor">
    <cofactor evidence="1 5">
        <name>pyridoxal 5'-phosphate</name>
        <dbReference type="ChEBI" id="CHEBI:597326"/>
    </cofactor>
</comment>
<dbReference type="AlphaFoldDB" id="A0A1I7HJ91"/>
<proteinExistence type="inferred from homology"/>
<comment type="similarity">
    <text evidence="2 4">Belongs to the class-IV pyridoxal-phosphate-dependent aminotransferase family.</text>
</comment>
<sequence length="273" mass="30676">MKDHAMLQYFLLNGAQKDAACFDEVYREVQPSCYEVIRVINGKALFLEDHYDRFCHTLATVGQKPPVSCDTLGRMITELAERNGVQNYNVKVIYNDFRAGGNFYLFFTHTSYPTEEMYREGVATELMRSVRKNPHAKIINDSLREQADAQIAAHHLFETILVDDQGNITEGSKSNIFFVRNGELITSPASGVLLGVTRKHILHAAEAGGVVLKEETIPADSLDSFDAAFISGTSPKVLPISRIGELALDVNDTVLRRMMQLYDAEIRRYYSGE</sequence>
<dbReference type="PROSITE" id="PS00770">
    <property type="entry name" value="AA_TRANSFER_CLASS_4"/>
    <property type="match status" value="1"/>
</dbReference>
<dbReference type="SUPFAM" id="SSF56752">
    <property type="entry name" value="D-aminoacid aminotransferase-like PLP-dependent enzymes"/>
    <property type="match status" value="1"/>
</dbReference>
<keyword evidence="6" id="KW-0032">Aminotransferase</keyword>
<dbReference type="GO" id="GO:0008483">
    <property type="term" value="F:transaminase activity"/>
    <property type="evidence" value="ECO:0007669"/>
    <property type="project" value="UniProtKB-KW"/>
</dbReference>
<evidence type="ECO:0000256" key="4">
    <source>
        <dbReference type="RuleBase" id="RU004106"/>
    </source>
</evidence>
<dbReference type="InterPro" id="IPR043131">
    <property type="entry name" value="BCAT-like_N"/>
</dbReference>
<name>A0A1I7HJ91_9FIRM</name>
<dbReference type="InterPro" id="IPR043132">
    <property type="entry name" value="BCAT-like_C"/>
</dbReference>
<evidence type="ECO:0000256" key="3">
    <source>
        <dbReference type="ARBA" id="ARBA00022898"/>
    </source>
</evidence>
<dbReference type="InterPro" id="IPR001544">
    <property type="entry name" value="Aminotrans_IV"/>
</dbReference>